<gene>
    <name evidence="4" type="ORF">GIB67_000338</name>
</gene>
<evidence type="ECO:0000313" key="5">
    <source>
        <dbReference type="Proteomes" id="UP000541444"/>
    </source>
</evidence>
<dbReference type="PANTHER" id="PTHR21426:SF2">
    <property type="entry name" value="EXOCYST COMPLEX COMPONENT EXO84C"/>
    <property type="match status" value="1"/>
</dbReference>
<comment type="caution">
    <text evidence="4">The sequence shown here is derived from an EMBL/GenBank/DDBJ whole genome shotgun (WGS) entry which is preliminary data.</text>
</comment>
<keyword evidence="5" id="KW-1185">Reference proteome</keyword>
<dbReference type="GO" id="GO:0006893">
    <property type="term" value="P:Golgi to plasma membrane transport"/>
    <property type="evidence" value="ECO:0007669"/>
    <property type="project" value="TreeGrafter"/>
</dbReference>
<dbReference type="OrthoDB" id="1710909at2759"/>
<evidence type="ECO:0000256" key="2">
    <source>
        <dbReference type="ARBA" id="ARBA00022448"/>
    </source>
</evidence>
<keyword evidence="2" id="KW-0813">Transport</keyword>
<dbReference type="InterPro" id="IPR016159">
    <property type="entry name" value="Cullin_repeat-like_dom_sf"/>
</dbReference>
<dbReference type="SUPFAM" id="SSF74788">
    <property type="entry name" value="Cullin repeat-like"/>
    <property type="match status" value="1"/>
</dbReference>
<dbReference type="InterPro" id="IPR033961">
    <property type="entry name" value="Exo84"/>
</dbReference>
<evidence type="ECO:0000313" key="4">
    <source>
        <dbReference type="EMBL" id="KAF6140290.1"/>
    </source>
</evidence>
<dbReference type="EMBL" id="JACGCM010002394">
    <property type="protein sequence ID" value="KAF6140290.1"/>
    <property type="molecule type" value="Genomic_DNA"/>
</dbReference>
<comment type="similarity">
    <text evidence="1">Belongs to the EXO84 family.</text>
</comment>
<dbReference type="GO" id="GO:0000145">
    <property type="term" value="C:exocyst"/>
    <property type="evidence" value="ECO:0007669"/>
    <property type="project" value="InterPro"/>
</dbReference>
<evidence type="ECO:0000256" key="3">
    <source>
        <dbReference type="ARBA" id="ARBA00022483"/>
    </source>
</evidence>
<accession>A0A7J7LCN6</accession>
<name>A0A7J7LCN6_9MAGN</name>
<protein>
    <submittedName>
        <fullName evidence="4">Uncharacterized protein</fullName>
    </submittedName>
</protein>
<reference evidence="4 5" key="1">
    <citation type="journal article" date="2020" name="IScience">
        <title>Genome Sequencing of the Endangered Kingdonia uniflora (Circaeasteraceae, Ranunculales) Reveals Potential Mechanisms of Evolutionary Specialization.</title>
        <authorList>
            <person name="Sun Y."/>
            <person name="Deng T."/>
            <person name="Zhang A."/>
            <person name="Moore M.J."/>
            <person name="Landis J.B."/>
            <person name="Lin N."/>
            <person name="Zhang H."/>
            <person name="Zhang X."/>
            <person name="Huang J."/>
            <person name="Zhang X."/>
            <person name="Sun H."/>
            <person name="Wang H."/>
        </authorList>
    </citation>
    <scope>NUCLEOTIDE SEQUENCE [LARGE SCALE GENOMIC DNA]</scope>
    <source>
        <strain evidence="4">TB1705</strain>
        <tissue evidence="4">Leaf</tissue>
    </source>
</reference>
<dbReference type="GO" id="GO:0008104">
    <property type="term" value="P:intracellular protein localization"/>
    <property type="evidence" value="ECO:0007669"/>
    <property type="project" value="TreeGrafter"/>
</dbReference>
<sequence length="401" mass="46252">MNISEKEDDFPTHEWITPQSKVNFVYQSNSEKGIKILCCELLDLKDTVENFYGNSQSKYLAFQRILEEIAKMEHELIEFHKHASSQRIIVQDLMIGVCRELEEWSQIDGETSKAEEDPPVCDPLLNEVEIHRMAFLENIDVLLAEHKMEEALMALEVDEKSSSELNDSEKDTSSTEKLLRVEWNQIFGDMLVYTNRIVQWEEWEIESFIRLVKENAPSSEMVTTLCAASICVQASFNHCSILESQGLKLSKLLMVLLQPYVEEVLEMNFRRARSMLFNFEGNDDILPPQIISHFFDEYVEILIKALPGPSEDENLAENKEFIYYKAETDSQQLALLGTAFTVADELLPMDVSRIWSGQSELKELGSGPAENVEPATSATKFKKWKRHLQHSLDKLRDHFCR</sequence>
<evidence type="ECO:0000256" key="1">
    <source>
        <dbReference type="ARBA" id="ARBA00007210"/>
    </source>
</evidence>
<organism evidence="4 5">
    <name type="scientific">Kingdonia uniflora</name>
    <dbReference type="NCBI Taxonomy" id="39325"/>
    <lineage>
        <taxon>Eukaryota</taxon>
        <taxon>Viridiplantae</taxon>
        <taxon>Streptophyta</taxon>
        <taxon>Embryophyta</taxon>
        <taxon>Tracheophyta</taxon>
        <taxon>Spermatophyta</taxon>
        <taxon>Magnoliopsida</taxon>
        <taxon>Ranunculales</taxon>
        <taxon>Circaeasteraceae</taxon>
        <taxon>Kingdonia</taxon>
    </lineage>
</organism>
<dbReference type="GO" id="GO:0006887">
    <property type="term" value="P:exocytosis"/>
    <property type="evidence" value="ECO:0007669"/>
    <property type="project" value="UniProtKB-KW"/>
</dbReference>
<keyword evidence="3" id="KW-0268">Exocytosis</keyword>
<proteinExistence type="inferred from homology"/>
<dbReference type="PANTHER" id="PTHR21426">
    <property type="entry name" value="EXOCYST COMPLEX COMPONENT 8"/>
    <property type="match status" value="1"/>
</dbReference>
<dbReference type="AlphaFoldDB" id="A0A7J7LCN6"/>
<dbReference type="Proteomes" id="UP000541444">
    <property type="component" value="Unassembled WGS sequence"/>
</dbReference>